<reference evidence="1 2" key="1">
    <citation type="submission" date="2011-02" db="EMBL/GenBank/DDBJ databases">
        <title>The Genome Sequence of Sphaeroforma arctica JP610.</title>
        <authorList>
            <consortium name="The Broad Institute Genome Sequencing Platform"/>
            <person name="Russ C."/>
            <person name="Cuomo C."/>
            <person name="Young S.K."/>
            <person name="Zeng Q."/>
            <person name="Gargeya S."/>
            <person name="Alvarado L."/>
            <person name="Berlin A."/>
            <person name="Chapman S.B."/>
            <person name="Chen Z."/>
            <person name="Freedman E."/>
            <person name="Gellesch M."/>
            <person name="Goldberg J."/>
            <person name="Griggs A."/>
            <person name="Gujja S."/>
            <person name="Heilman E."/>
            <person name="Heiman D."/>
            <person name="Howarth C."/>
            <person name="Mehta T."/>
            <person name="Neiman D."/>
            <person name="Pearson M."/>
            <person name="Roberts A."/>
            <person name="Saif S."/>
            <person name="Shea T."/>
            <person name="Shenoy N."/>
            <person name="Sisk P."/>
            <person name="Stolte C."/>
            <person name="Sykes S."/>
            <person name="White J."/>
            <person name="Yandava C."/>
            <person name="Burger G."/>
            <person name="Gray M.W."/>
            <person name="Holland P.W.H."/>
            <person name="King N."/>
            <person name="Lang F.B.F."/>
            <person name="Roger A.J."/>
            <person name="Ruiz-Trillo I."/>
            <person name="Haas B."/>
            <person name="Nusbaum C."/>
            <person name="Birren B."/>
        </authorList>
    </citation>
    <scope>NUCLEOTIDE SEQUENCE [LARGE SCALE GENOMIC DNA]</scope>
    <source>
        <strain evidence="1 2">JP610</strain>
    </source>
</reference>
<organism evidence="1 2">
    <name type="scientific">Sphaeroforma arctica JP610</name>
    <dbReference type="NCBI Taxonomy" id="667725"/>
    <lineage>
        <taxon>Eukaryota</taxon>
        <taxon>Ichthyosporea</taxon>
        <taxon>Ichthyophonida</taxon>
        <taxon>Sphaeroforma</taxon>
    </lineage>
</organism>
<dbReference type="Proteomes" id="UP000054560">
    <property type="component" value="Unassembled WGS sequence"/>
</dbReference>
<dbReference type="AlphaFoldDB" id="A0A0L0F0U0"/>
<dbReference type="EMBL" id="KQ253424">
    <property type="protein sequence ID" value="KNC69758.1"/>
    <property type="molecule type" value="Genomic_DNA"/>
</dbReference>
<protein>
    <submittedName>
        <fullName evidence="1">Uncharacterized protein</fullName>
    </submittedName>
</protein>
<sequence length="119" mass="13785">MMLGCRIIVRMVVDLAHHSNRHMILFSDHKPLMNILRDPSTYLHSSSIKHKRWLRSIEDINRISINAGFIEDPLTIFVDYLSRCLDETDELLQLAQQTVGYTSFTQEPPSKMIVAFAKL</sequence>
<evidence type="ECO:0000313" key="2">
    <source>
        <dbReference type="Proteomes" id="UP000054560"/>
    </source>
</evidence>
<dbReference type="GeneID" id="25918224"/>
<keyword evidence="2" id="KW-1185">Reference proteome</keyword>
<proteinExistence type="predicted"/>
<name>A0A0L0F0U0_9EUKA</name>
<accession>A0A0L0F0U0</accession>
<dbReference type="RefSeq" id="XP_014143660.1">
    <property type="nucleotide sequence ID" value="XM_014288185.1"/>
</dbReference>
<gene>
    <name evidence="1" type="ORF">SARC_17720</name>
</gene>
<evidence type="ECO:0000313" key="1">
    <source>
        <dbReference type="EMBL" id="KNC69758.1"/>
    </source>
</evidence>